<dbReference type="InterPro" id="IPR003200">
    <property type="entry name" value="Nict_dMeBzImd_PRibTrfase"/>
</dbReference>
<evidence type="ECO:0000256" key="9">
    <source>
        <dbReference type="ARBA" id="ARBA00030686"/>
    </source>
</evidence>
<feature type="active site" description="Proton acceptor" evidence="11">
    <location>
        <position position="341"/>
    </location>
</feature>
<evidence type="ECO:0000256" key="3">
    <source>
        <dbReference type="ARBA" id="ARBA00007110"/>
    </source>
</evidence>
<comment type="function">
    <text evidence="1 11">Catalyzes the synthesis of alpha-ribazole-5'-phosphate from nicotinate mononucleotide (NAMN) and 5,6-dimethylbenzimidazole (DMB).</text>
</comment>
<dbReference type="HAMAP" id="MF_00230">
    <property type="entry name" value="CobT"/>
    <property type="match status" value="1"/>
</dbReference>
<comment type="similarity">
    <text evidence="3 11">Belongs to the CobT family.</text>
</comment>
<dbReference type="UniPathway" id="UPA00061">
    <property type="reaction ID" value="UER00516"/>
</dbReference>
<proteinExistence type="inferred from homology"/>
<comment type="caution">
    <text evidence="12">The sequence shown here is derived from an EMBL/GenBank/DDBJ whole genome shotgun (WGS) entry which is preliminary data.</text>
</comment>
<evidence type="ECO:0000256" key="10">
    <source>
        <dbReference type="ARBA" id="ARBA00047340"/>
    </source>
</evidence>
<dbReference type="SUPFAM" id="SSF52733">
    <property type="entry name" value="Nicotinate mononucleotide:5,6-dimethylbenzimidazole phosphoribosyltransferase (CobT)"/>
    <property type="match status" value="1"/>
</dbReference>
<dbReference type="Gene3D" id="1.10.1610.10">
    <property type="match status" value="1"/>
</dbReference>
<evidence type="ECO:0000313" key="13">
    <source>
        <dbReference type="Proteomes" id="UP000283832"/>
    </source>
</evidence>
<dbReference type="OrthoDB" id="9781491at2"/>
<comment type="pathway">
    <text evidence="2 11">Nucleoside biosynthesis; alpha-ribazole biosynthesis; alpha-ribazole from 5,6-dimethylbenzimidazole: step 1/2.</text>
</comment>
<dbReference type="Gene3D" id="3.40.50.10210">
    <property type="match status" value="1"/>
</dbReference>
<evidence type="ECO:0000256" key="2">
    <source>
        <dbReference type="ARBA" id="ARBA00005049"/>
    </source>
</evidence>
<keyword evidence="13" id="KW-1185">Reference proteome</keyword>
<dbReference type="NCBIfam" id="NF000996">
    <property type="entry name" value="PRK00105.1"/>
    <property type="match status" value="1"/>
</dbReference>
<dbReference type="GO" id="GO:0009236">
    <property type="term" value="P:cobalamin biosynthetic process"/>
    <property type="evidence" value="ECO:0007669"/>
    <property type="project" value="UniProtKB-UniRule"/>
</dbReference>
<name>A0A418MRU9_9ACTN</name>
<dbReference type="AlphaFoldDB" id="A0A418MRU9"/>
<reference evidence="12 13" key="1">
    <citation type="submission" date="2018-08" db="EMBL/GenBank/DDBJ databases">
        <title>Jishengella sp. nov., isolated from a root of Azadirachta indica A. Juss. var. siamensis Valenton.</title>
        <authorList>
            <person name="Kuncharoen N."/>
            <person name="Tanasupawat S."/>
            <person name="Kudo T."/>
            <person name="Ohkuma M."/>
        </authorList>
    </citation>
    <scope>NUCLEOTIDE SEQUENCE [LARGE SCALE GENOMIC DNA]</scope>
    <source>
        <strain evidence="12 13">AZ1-13</strain>
    </source>
</reference>
<dbReference type="InterPro" id="IPR036087">
    <property type="entry name" value="Nict_dMeBzImd_PRibTrfase_sf"/>
</dbReference>
<dbReference type="PANTHER" id="PTHR43463">
    <property type="entry name" value="NICOTINATE-NUCLEOTIDE--DIMETHYLBENZIMIDAZOLE PHOSPHORIBOSYLTRANSFERASE"/>
    <property type="match status" value="1"/>
</dbReference>
<dbReference type="InterPro" id="IPR023195">
    <property type="entry name" value="Nict_dMeBzImd_PRibTrfase_N"/>
</dbReference>
<dbReference type="InterPro" id="IPR017846">
    <property type="entry name" value="Nict_dMeBzImd_PRibTrfase_bact"/>
</dbReference>
<organism evidence="12 13">
    <name type="scientific">Micromonospora radicis</name>
    <dbReference type="NCBI Taxonomy" id="1894971"/>
    <lineage>
        <taxon>Bacteria</taxon>
        <taxon>Bacillati</taxon>
        <taxon>Actinomycetota</taxon>
        <taxon>Actinomycetes</taxon>
        <taxon>Micromonosporales</taxon>
        <taxon>Micromonosporaceae</taxon>
        <taxon>Micromonospora</taxon>
    </lineage>
</organism>
<dbReference type="Proteomes" id="UP000283832">
    <property type="component" value="Unassembled WGS sequence"/>
</dbReference>
<dbReference type="EMBL" id="QXEC01000019">
    <property type="protein sequence ID" value="RIV36652.1"/>
    <property type="molecule type" value="Genomic_DNA"/>
</dbReference>
<evidence type="ECO:0000256" key="1">
    <source>
        <dbReference type="ARBA" id="ARBA00002197"/>
    </source>
</evidence>
<comment type="catalytic activity">
    <reaction evidence="10 11">
        <text>5,6-dimethylbenzimidazole + nicotinate beta-D-ribonucleotide = alpha-ribazole 5'-phosphate + nicotinate + H(+)</text>
        <dbReference type="Rhea" id="RHEA:11196"/>
        <dbReference type="ChEBI" id="CHEBI:15378"/>
        <dbReference type="ChEBI" id="CHEBI:15890"/>
        <dbReference type="ChEBI" id="CHEBI:32544"/>
        <dbReference type="ChEBI" id="CHEBI:57502"/>
        <dbReference type="ChEBI" id="CHEBI:57918"/>
        <dbReference type="EC" id="2.4.2.21"/>
    </reaction>
</comment>
<sequence length="373" mass="36859">MLETTIAAVGPLDEPAMTAARQLQARLTKPAGSLGALEELSVRLAGLAGACPPPLPTPAAVAIFAGDHGVHAQRVTPWPQEVTAQMVANFLAGGAVVNAFARQAGATVTVVDVGVATPLPVPEPTAPDAATAPAEPVDHAAAAVGVPRLVAATVRPGTRDMTVTAALTREEAGTAIEVGIRTAGELVDAGAGILVTGDMGIANTTPAAALIAAFTGVDAAEATGRGTGVDDPTYQHKIEVVAAALRRHSPDPTDPLGVLATVGGLEHAALTGLILGAAARRVPVLLDGVIAVSAALAAAAFAPAAVGAMIAGHRSAEPGATVALRRLGLTPLIDLGLRLGEGTGALLALPVVTGAVRVLHEVATFDSAGVAEK</sequence>
<dbReference type="CDD" id="cd02439">
    <property type="entry name" value="DMB-PRT_CobT"/>
    <property type="match status" value="1"/>
</dbReference>
<accession>A0A418MRU9</accession>
<dbReference type="EC" id="2.4.2.21" evidence="4 11"/>
<dbReference type="GO" id="GO:0008939">
    <property type="term" value="F:nicotinate-nucleotide-dimethylbenzimidazole phosphoribosyltransferase activity"/>
    <property type="evidence" value="ECO:0007669"/>
    <property type="project" value="UniProtKB-UniRule"/>
</dbReference>
<evidence type="ECO:0000256" key="11">
    <source>
        <dbReference type="HAMAP-Rule" id="MF_00230"/>
    </source>
</evidence>
<evidence type="ECO:0000256" key="5">
    <source>
        <dbReference type="ARBA" id="ARBA00015486"/>
    </source>
</evidence>
<evidence type="ECO:0000256" key="7">
    <source>
        <dbReference type="ARBA" id="ARBA00022676"/>
    </source>
</evidence>
<dbReference type="Pfam" id="PF02277">
    <property type="entry name" value="DBI_PRT"/>
    <property type="match status" value="1"/>
</dbReference>
<evidence type="ECO:0000256" key="4">
    <source>
        <dbReference type="ARBA" id="ARBA00011991"/>
    </source>
</evidence>
<keyword evidence="7 11" id="KW-0328">Glycosyltransferase</keyword>
<evidence type="ECO:0000256" key="6">
    <source>
        <dbReference type="ARBA" id="ARBA00022573"/>
    </source>
</evidence>
<dbReference type="RefSeq" id="WP_119578578.1">
    <property type="nucleotide sequence ID" value="NZ_QXEC01000019.1"/>
</dbReference>
<protein>
    <recommendedName>
        <fullName evidence="5 11">Nicotinate-nucleotide--dimethylbenzimidazole phosphoribosyltransferase</fullName>
        <shortName evidence="11">NN:DBI PRT</shortName>
        <ecNumber evidence="4 11">2.4.2.21</ecNumber>
    </recommendedName>
    <alternativeName>
        <fullName evidence="9 11">N(1)-alpha-phosphoribosyltransferase</fullName>
    </alternativeName>
</protein>
<gene>
    <name evidence="11 12" type="primary">cobT</name>
    <name evidence="12" type="ORF">D2L64_19475</name>
</gene>
<dbReference type="PANTHER" id="PTHR43463:SF1">
    <property type="entry name" value="NICOTINATE-NUCLEOTIDE--DIMETHYLBENZIMIDAZOLE PHOSPHORIBOSYLTRANSFERASE"/>
    <property type="match status" value="1"/>
</dbReference>
<evidence type="ECO:0000256" key="8">
    <source>
        <dbReference type="ARBA" id="ARBA00022679"/>
    </source>
</evidence>
<keyword evidence="8 11" id="KW-0808">Transferase</keyword>
<dbReference type="NCBIfam" id="TIGR03160">
    <property type="entry name" value="cobT_DBIPRT"/>
    <property type="match status" value="1"/>
</dbReference>
<keyword evidence="6 11" id="KW-0169">Cobalamin biosynthesis</keyword>
<evidence type="ECO:0000313" key="12">
    <source>
        <dbReference type="EMBL" id="RIV36652.1"/>
    </source>
</evidence>